<keyword evidence="6" id="KW-0456">Lyase</keyword>
<comment type="caution">
    <text evidence="10">The sequence shown here is derived from an EMBL/GenBank/DDBJ whole genome shotgun (WGS) entry which is preliminary data.</text>
</comment>
<evidence type="ECO:0000256" key="3">
    <source>
        <dbReference type="ARBA" id="ARBA00022723"/>
    </source>
</evidence>
<dbReference type="SUPFAM" id="SSF143975">
    <property type="entry name" value="IlvD/EDD N-terminal domain-like"/>
    <property type="match status" value="1"/>
</dbReference>
<evidence type="ECO:0000313" key="10">
    <source>
        <dbReference type="EMBL" id="PRX46617.1"/>
    </source>
</evidence>
<dbReference type="GO" id="GO:0016836">
    <property type="term" value="F:hydro-lyase activity"/>
    <property type="evidence" value="ECO:0007669"/>
    <property type="project" value="UniProtKB-ARBA"/>
</dbReference>
<dbReference type="Proteomes" id="UP000238362">
    <property type="component" value="Unassembled WGS sequence"/>
</dbReference>
<dbReference type="OrthoDB" id="9807077at2"/>
<evidence type="ECO:0000313" key="11">
    <source>
        <dbReference type="Proteomes" id="UP000238362"/>
    </source>
</evidence>
<evidence type="ECO:0000259" key="8">
    <source>
        <dbReference type="Pfam" id="PF00920"/>
    </source>
</evidence>
<dbReference type="AlphaFoldDB" id="A0A2T0LSH0"/>
<dbReference type="EMBL" id="PVNH01000007">
    <property type="protein sequence ID" value="PRX46617.1"/>
    <property type="molecule type" value="Genomic_DNA"/>
</dbReference>
<keyword evidence="7" id="KW-0100">Branched-chain amino acid biosynthesis</keyword>
<organism evidence="10 11">
    <name type="scientific">Prauserella shujinwangii</name>
    <dbReference type="NCBI Taxonomy" id="1453103"/>
    <lineage>
        <taxon>Bacteria</taxon>
        <taxon>Bacillati</taxon>
        <taxon>Actinomycetota</taxon>
        <taxon>Actinomycetes</taxon>
        <taxon>Pseudonocardiales</taxon>
        <taxon>Pseudonocardiaceae</taxon>
        <taxon>Prauserella</taxon>
    </lineage>
</organism>
<evidence type="ECO:0000256" key="4">
    <source>
        <dbReference type="ARBA" id="ARBA00023004"/>
    </source>
</evidence>
<protein>
    <submittedName>
        <fullName evidence="10">Dihydroxy-acid dehydratase</fullName>
    </submittedName>
</protein>
<sequence>MSQDGIRRAAGELLADPGQDGLITRGFLRGAGLPAASLGRRPVIGIANTWSELNPCNAGLRELAGHVKAGVRAAGGLPLEFPTISLGEAFVRPSTMYLRNLLAMDTEEMILASPVDGVVLLGGCDKTLPAQLMGAASAGKPALCLPAGPRPLSEWDGRPMTIDGLWPLLDERRAGRLDDDGWHRLEGCLSRGAGTCNVMGTATTMAVVAEVLGMALPGSALAPASSPARAALAEETGRAAVARTRAAVTPAQAITRVSLGNAFRVVCAVGGSTNALLHLQAIAGRLGARLDLAELRRISDGTPLLADVKPTGSRFLHELESAGGVPALMGRLAPLADLDTLAGDGRPWKEAAVTATTGTGCLATLDRPHAPPGTLRLLSGSLAPHGAVLKRSGADPALCRHRGRAVVFDGVDDLRARIDDPDLPVDETSVLVLRYAGPVGGPGMPEVGRLPVPARLLRRGVTDLVRVSDARMSGTATGTVVLHAAPEAAAGGPLALVRDGDWIELDAEESRIDLLVDPAELLRRRESWMPPRSPVRGYERLYREQVTQADEGCDFAFLRAAG</sequence>
<dbReference type="InterPro" id="IPR052352">
    <property type="entry name" value="Sugar_Degrad_Dehydratases"/>
</dbReference>
<keyword evidence="11" id="KW-1185">Reference proteome</keyword>
<dbReference type="PANTHER" id="PTHR43183:SF1">
    <property type="entry name" value="HYPOTHETICAL DIHYDROXY-ACID DEHYDRATASE (EUROFUNG)-RELATED"/>
    <property type="match status" value="1"/>
</dbReference>
<dbReference type="RefSeq" id="WP_106180011.1">
    <property type="nucleotide sequence ID" value="NZ_PVNH01000007.1"/>
</dbReference>
<proteinExistence type="inferred from homology"/>
<keyword evidence="4" id="KW-0408">Iron</keyword>
<evidence type="ECO:0000256" key="7">
    <source>
        <dbReference type="ARBA" id="ARBA00023304"/>
    </source>
</evidence>
<dbReference type="Pfam" id="PF00920">
    <property type="entry name" value="ILVD_EDD_N"/>
    <property type="match status" value="1"/>
</dbReference>
<gene>
    <name evidence="10" type="ORF">B0I33_107194</name>
</gene>
<reference evidence="10 11" key="1">
    <citation type="submission" date="2018-03" db="EMBL/GenBank/DDBJ databases">
        <title>Genomic Encyclopedia of Type Strains, Phase III (KMG-III): the genomes of soil and plant-associated and newly described type strains.</title>
        <authorList>
            <person name="Whitman W."/>
        </authorList>
    </citation>
    <scope>NUCLEOTIDE SEQUENCE [LARGE SCALE GENOMIC DNA]</scope>
    <source>
        <strain evidence="10 11">CGMCC 4.7125</strain>
    </source>
</reference>
<dbReference type="GO" id="GO:0051537">
    <property type="term" value="F:2 iron, 2 sulfur cluster binding"/>
    <property type="evidence" value="ECO:0007669"/>
    <property type="project" value="UniProtKB-KW"/>
</dbReference>
<dbReference type="InterPro" id="IPR056740">
    <property type="entry name" value="ILV_EDD_C"/>
</dbReference>
<feature type="domain" description="Dihydroxy-acid/6-phosphogluconate dehydratase N-terminal" evidence="8">
    <location>
        <begin position="41"/>
        <end position="349"/>
    </location>
</feature>
<feature type="domain" description="Dihydroxy-acid/6-phosphogluconate dehydratase C-terminal" evidence="9">
    <location>
        <begin position="361"/>
        <end position="553"/>
    </location>
</feature>
<comment type="similarity">
    <text evidence="1">Belongs to the IlvD/Edd family.</text>
</comment>
<dbReference type="PANTHER" id="PTHR43183">
    <property type="entry name" value="HYPOTHETICAL DIHYDROXYACID DEHYDRATASE (EUROFUNG)-RELATED"/>
    <property type="match status" value="1"/>
</dbReference>
<dbReference type="GO" id="GO:0009082">
    <property type="term" value="P:branched-chain amino acid biosynthetic process"/>
    <property type="evidence" value="ECO:0007669"/>
    <property type="project" value="UniProtKB-KW"/>
</dbReference>
<dbReference type="GO" id="GO:0046872">
    <property type="term" value="F:metal ion binding"/>
    <property type="evidence" value="ECO:0007669"/>
    <property type="project" value="UniProtKB-KW"/>
</dbReference>
<keyword evidence="5" id="KW-0411">Iron-sulfur</keyword>
<evidence type="ECO:0000256" key="6">
    <source>
        <dbReference type="ARBA" id="ARBA00023239"/>
    </source>
</evidence>
<dbReference type="PROSITE" id="PS00886">
    <property type="entry name" value="ILVD_EDD_1"/>
    <property type="match status" value="1"/>
</dbReference>
<evidence type="ECO:0000256" key="5">
    <source>
        <dbReference type="ARBA" id="ARBA00023014"/>
    </source>
</evidence>
<accession>A0A2T0LSH0</accession>
<dbReference type="InterPro" id="IPR042096">
    <property type="entry name" value="Dihydro-acid_dehy_C"/>
</dbReference>
<dbReference type="InterPro" id="IPR037237">
    <property type="entry name" value="IlvD/EDD_N"/>
</dbReference>
<evidence type="ECO:0000259" key="9">
    <source>
        <dbReference type="Pfam" id="PF24877"/>
    </source>
</evidence>
<evidence type="ECO:0000256" key="1">
    <source>
        <dbReference type="ARBA" id="ARBA00006486"/>
    </source>
</evidence>
<dbReference type="InterPro" id="IPR000581">
    <property type="entry name" value="ILV_EDD_N"/>
</dbReference>
<dbReference type="InterPro" id="IPR020558">
    <property type="entry name" value="DiOHA_6PGluconate_deHydtase_CS"/>
</dbReference>
<keyword evidence="2" id="KW-0001">2Fe-2S</keyword>
<dbReference type="FunFam" id="3.50.30.80:FF:000001">
    <property type="entry name" value="Dihydroxy-acid dehydratase"/>
    <property type="match status" value="1"/>
</dbReference>
<dbReference type="Pfam" id="PF24877">
    <property type="entry name" value="ILV_EDD_C"/>
    <property type="match status" value="1"/>
</dbReference>
<evidence type="ECO:0000256" key="2">
    <source>
        <dbReference type="ARBA" id="ARBA00022714"/>
    </source>
</evidence>
<keyword evidence="3" id="KW-0479">Metal-binding</keyword>
<dbReference type="NCBIfam" id="NF004784">
    <property type="entry name" value="PRK06131.1"/>
    <property type="match status" value="1"/>
</dbReference>
<keyword evidence="7" id="KW-0028">Amino-acid biosynthesis</keyword>
<name>A0A2T0LSH0_9PSEU</name>
<dbReference type="SUPFAM" id="SSF52016">
    <property type="entry name" value="LeuD/IlvD-like"/>
    <property type="match status" value="1"/>
</dbReference>
<dbReference type="Gene3D" id="3.50.30.80">
    <property type="entry name" value="IlvD/EDD C-terminal domain-like"/>
    <property type="match status" value="1"/>
</dbReference>